<dbReference type="PANTHER" id="PTHR43431:SF7">
    <property type="entry name" value="OXIDOREDUCTASE, SHORT CHAIN DEHYDROGENASE_REDUCTASE FAMILY (AFU_ORTHOLOGUE AFUA_5G14000)"/>
    <property type="match status" value="1"/>
</dbReference>
<dbReference type="Pfam" id="PF00106">
    <property type="entry name" value="adh_short"/>
    <property type="match status" value="1"/>
</dbReference>
<evidence type="ECO:0000313" key="1">
    <source>
        <dbReference type="EMBL" id="SVD72298.1"/>
    </source>
</evidence>
<proteinExistence type="predicted"/>
<reference evidence="1" key="1">
    <citation type="submission" date="2018-05" db="EMBL/GenBank/DDBJ databases">
        <authorList>
            <person name="Lanie J.A."/>
            <person name="Ng W.-L."/>
            <person name="Kazmierczak K.M."/>
            <person name="Andrzejewski T.M."/>
            <person name="Davidsen T.M."/>
            <person name="Wayne K.J."/>
            <person name="Tettelin H."/>
            <person name="Glass J.I."/>
            <person name="Rusch D."/>
            <person name="Podicherti R."/>
            <person name="Tsui H.-C.T."/>
            <person name="Winkler M.E."/>
        </authorList>
    </citation>
    <scope>NUCLEOTIDE SEQUENCE</scope>
</reference>
<dbReference type="AlphaFoldDB" id="A0A382XPT0"/>
<name>A0A382XPT0_9ZZZZ</name>
<organism evidence="1">
    <name type="scientific">marine metagenome</name>
    <dbReference type="NCBI Taxonomy" id="408172"/>
    <lineage>
        <taxon>unclassified sequences</taxon>
        <taxon>metagenomes</taxon>
        <taxon>ecological metagenomes</taxon>
    </lineage>
</organism>
<feature type="non-terminal residue" evidence="1">
    <location>
        <position position="1"/>
    </location>
</feature>
<dbReference type="InterPro" id="IPR002347">
    <property type="entry name" value="SDR_fam"/>
</dbReference>
<dbReference type="SUPFAM" id="SSF51735">
    <property type="entry name" value="NAD(P)-binding Rossmann-fold domains"/>
    <property type="match status" value="1"/>
</dbReference>
<dbReference type="PANTHER" id="PTHR43431">
    <property type="entry name" value="OXIDOREDUCTASE, SHORT CHAIN DEHYDROGENASE/REDUCTASE FAMILY (AFU_ORTHOLOGUE AFUA_5G14000)"/>
    <property type="match status" value="1"/>
</dbReference>
<protein>
    <recommendedName>
        <fullName evidence="2">Short-chain dehydrogenase</fullName>
    </recommendedName>
</protein>
<accession>A0A382XPT0</accession>
<dbReference type="EMBL" id="UINC01168980">
    <property type="protein sequence ID" value="SVD72298.1"/>
    <property type="molecule type" value="Genomic_DNA"/>
</dbReference>
<gene>
    <name evidence="1" type="ORF">METZ01_LOCUS425152</name>
</gene>
<evidence type="ECO:0008006" key="2">
    <source>
        <dbReference type="Google" id="ProtNLM"/>
    </source>
</evidence>
<sequence>VTGLGEGTGGAAARRFSKGGYRVAMICRSEDRLSKFEAELPGSKGYPCDVGNLEHLAVTIDQIREDMGDPEVVLHNAVGGGWVKFLEADPNLLERNFRINTTALFHLGRKVVPDMIKAGKGTILVTGNTSAHRGKPHTPIFAPTKAAQRILAQSMARDLGPKGIHVAYITVDALIDTPWTRPRLAADKPDDFFTKPSAIADEMFHIAHQDRSAWSFDVELRPFREVW</sequence>
<dbReference type="Gene3D" id="3.40.50.720">
    <property type="entry name" value="NAD(P)-binding Rossmann-like Domain"/>
    <property type="match status" value="1"/>
</dbReference>
<dbReference type="InterPro" id="IPR036291">
    <property type="entry name" value="NAD(P)-bd_dom_sf"/>
</dbReference>